<evidence type="ECO:0000256" key="1">
    <source>
        <dbReference type="ARBA" id="ARBA00022801"/>
    </source>
</evidence>
<dbReference type="Pfam" id="PF04371">
    <property type="entry name" value="PAD_porph"/>
    <property type="match status" value="1"/>
</dbReference>
<organism evidence="3 4">
    <name type="scientific">Mycolicibacterium fluoranthenivorans</name>
    <dbReference type="NCBI Taxonomy" id="258505"/>
    <lineage>
        <taxon>Bacteria</taxon>
        <taxon>Bacillati</taxon>
        <taxon>Actinomycetota</taxon>
        <taxon>Actinomycetes</taxon>
        <taxon>Mycobacteriales</taxon>
        <taxon>Mycobacteriaceae</taxon>
        <taxon>Mycolicibacterium</taxon>
    </lineage>
</organism>
<feature type="region of interest" description="Disordered" evidence="2">
    <location>
        <begin position="1"/>
        <end position="21"/>
    </location>
</feature>
<evidence type="ECO:0000313" key="4">
    <source>
        <dbReference type="Proteomes" id="UP000515498"/>
    </source>
</evidence>
<dbReference type="KEGG" id="mflu:HZU40_02565"/>
<dbReference type="SUPFAM" id="SSF55909">
    <property type="entry name" value="Pentein"/>
    <property type="match status" value="1"/>
</dbReference>
<sequence>MKVAGGLHDDPQGEESIVDRGRLLGGGFGDATADQRASELLGEAYPGRRVVTVEARPIFARGGGIHCITQQQPRVPRSG</sequence>
<dbReference type="GO" id="GO:0009446">
    <property type="term" value="P:putrescine biosynthetic process"/>
    <property type="evidence" value="ECO:0007669"/>
    <property type="project" value="InterPro"/>
</dbReference>
<dbReference type="Gene3D" id="3.75.10.10">
    <property type="entry name" value="L-arginine/glycine Amidinotransferase, Chain A"/>
    <property type="match status" value="1"/>
</dbReference>
<proteinExistence type="predicted"/>
<feature type="compositionally biased region" description="Basic and acidic residues" evidence="2">
    <location>
        <begin position="7"/>
        <end position="21"/>
    </location>
</feature>
<keyword evidence="1" id="KW-0378">Hydrolase</keyword>
<reference evidence="3 4" key="1">
    <citation type="submission" date="2020-07" db="EMBL/GenBank/DDBJ databases">
        <title>Draft genome sequence of four isobutane-metabolizing strains capable of cometabolically degrading diverse ether contaminants.</title>
        <authorList>
            <person name="Chen W."/>
            <person name="Faulkner N."/>
            <person name="Smith C."/>
            <person name="Hyman M."/>
        </authorList>
    </citation>
    <scope>NUCLEOTIDE SEQUENCE [LARGE SCALE GENOMIC DNA]</scope>
    <source>
        <strain evidence="3 4">2A</strain>
    </source>
</reference>
<dbReference type="AlphaFoldDB" id="A0A7G8PNC2"/>
<dbReference type="Proteomes" id="UP000515498">
    <property type="component" value="Chromosome"/>
</dbReference>
<dbReference type="InterPro" id="IPR007466">
    <property type="entry name" value="Peptidyl-Arg-deiminase_porph"/>
</dbReference>
<dbReference type="PANTHER" id="PTHR31377">
    <property type="entry name" value="AGMATINE DEIMINASE-RELATED"/>
    <property type="match status" value="1"/>
</dbReference>
<accession>A0A7G8PNC2</accession>
<dbReference type="GO" id="GO:0004668">
    <property type="term" value="F:protein-arginine deiminase activity"/>
    <property type="evidence" value="ECO:0007669"/>
    <property type="project" value="InterPro"/>
</dbReference>
<dbReference type="EMBL" id="CP059894">
    <property type="protein sequence ID" value="QNJ95838.1"/>
    <property type="molecule type" value="Genomic_DNA"/>
</dbReference>
<evidence type="ECO:0000313" key="3">
    <source>
        <dbReference type="EMBL" id="QNJ95838.1"/>
    </source>
</evidence>
<dbReference type="PANTHER" id="PTHR31377:SF0">
    <property type="entry name" value="AGMATINE DEIMINASE-RELATED"/>
    <property type="match status" value="1"/>
</dbReference>
<evidence type="ECO:0000256" key="2">
    <source>
        <dbReference type="SAM" id="MobiDB-lite"/>
    </source>
</evidence>
<protein>
    <submittedName>
        <fullName evidence="3">Agmatine deiminase family protein</fullName>
    </submittedName>
</protein>
<dbReference type="GO" id="GO:0047632">
    <property type="term" value="F:agmatine deiminase activity"/>
    <property type="evidence" value="ECO:0007669"/>
    <property type="project" value="TreeGrafter"/>
</dbReference>
<gene>
    <name evidence="3" type="ORF">HZU40_02565</name>
</gene>
<name>A0A7G8PNC2_9MYCO</name>